<gene>
    <name evidence="1" type="ORF">SAMN04488514_11355</name>
</gene>
<evidence type="ECO:0000313" key="2">
    <source>
        <dbReference type="Proteomes" id="UP000199440"/>
    </source>
</evidence>
<sequence>MNYEVEESCEACNQTVKRKIIGGTSGSEIENIEVQVINDLEYSGANSMKLLLKSIQAGPNGLNEIELDPM</sequence>
<accession>A0A1G9VEF7</accession>
<name>A0A1G9VEF7_9FLAO</name>
<dbReference type="AlphaFoldDB" id="A0A1G9VEF7"/>
<dbReference type="STRING" id="192904.SAMN04488514_11355"/>
<dbReference type="EMBL" id="FNGV01000013">
    <property type="protein sequence ID" value="SDM70594.1"/>
    <property type="molecule type" value="Genomic_DNA"/>
</dbReference>
<protein>
    <submittedName>
        <fullName evidence="1">Uncharacterized protein</fullName>
    </submittedName>
</protein>
<dbReference type="Proteomes" id="UP000199440">
    <property type="component" value="Unassembled WGS sequence"/>
</dbReference>
<evidence type="ECO:0000313" key="1">
    <source>
        <dbReference type="EMBL" id="SDM70594.1"/>
    </source>
</evidence>
<dbReference type="OrthoDB" id="1182336at2"/>
<dbReference type="RefSeq" id="WP_089893680.1">
    <property type="nucleotide sequence ID" value="NZ_FNGV01000013.1"/>
</dbReference>
<organism evidence="1 2">
    <name type="scientific">Kriegella aquimaris</name>
    <dbReference type="NCBI Taxonomy" id="192904"/>
    <lineage>
        <taxon>Bacteria</taxon>
        <taxon>Pseudomonadati</taxon>
        <taxon>Bacteroidota</taxon>
        <taxon>Flavobacteriia</taxon>
        <taxon>Flavobacteriales</taxon>
        <taxon>Flavobacteriaceae</taxon>
        <taxon>Kriegella</taxon>
    </lineage>
</organism>
<proteinExistence type="predicted"/>
<reference evidence="1 2" key="1">
    <citation type="submission" date="2016-10" db="EMBL/GenBank/DDBJ databases">
        <authorList>
            <person name="de Groot N.N."/>
        </authorList>
    </citation>
    <scope>NUCLEOTIDE SEQUENCE [LARGE SCALE GENOMIC DNA]</scope>
    <source>
        <strain evidence="1 2">DSM 19886</strain>
    </source>
</reference>
<keyword evidence="2" id="KW-1185">Reference proteome</keyword>